<evidence type="ECO:0000256" key="1">
    <source>
        <dbReference type="SAM" id="MobiDB-lite"/>
    </source>
</evidence>
<evidence type="ECO:0000313" key="2">
    <source>
        <dbReference type="EMBL" id="GFD56931.1"/>
    </source>
</evidence>
<dbReference type="EMBL" id="BKCJ011834984">
    <property type="protein sequence ID" value="GFD56931.1"/>
    <property type="molecule type" value="Genomic_DNA"/>
</dbReference>
<comment type="caution">
    <text evidence="2">The sequence shown here is derived from an EMBL/GenBank/DDBJ whole genome shotgun (WGS) entry which is preliminary data.</text>
</comment>
<accession>A0A699XJ51</accession>
<feature type="non-terminal residue" evidence="2">
    <location>
        <position position="1"/>
    </location>
</feature>
<reference evidence="2" key="1">
    <citation type="journal article" date="2019" name="Sci. Rep.">
        <title>Draft genome of Tanacetum cinerariifolium, the natural source of mosquito coil.</title>
        <authorList>
            <person name="Yamashiro T."/>
            <person name="Shiraishi A."/>
            <person name="Satake H."/>
            <person name="Nakayama K."/>
        </authorList>
    </citation>
    <scope>NUCLEOTIDE SEQUENCE</scope>
</reference>
<protein>
    <submittedName>
        <fullName evidence="2">Uncharacterized protein</fullName>
    </submittedName>
</protein>
<gene>
    <name evidence="2" type="ORF">Tci_928900</name>
</gene>
<organism evidence="2">
    <name type="scientific">Tanacetum cinerariifolium</name>
    <name type="common">Dalmatian daisy</name>
    <name type="synonym">Chrysanthemum cinerariifolium</name>
    <dbReference type="NCBI Taxonomy" id="118510"/>
    <lineage>
        <taxon>Eukaryota</taxon>
        <taxon>Viridiplantae</taxon>
        <taxon>Streptophyta</taxon>
        <taxon>Embryophyta</taxon>
        <taxon>Tracheophyta</taxon>
        <taxon>Spermatophyta</taxon>
        <taxon>Magnoliopsida</taxon>
        <taxon>eudicotyledons</taxon>
        <taxon>Gunneridae</taxon>
        <taxon>Pentapetalae</taxon>
        <taxon>asterids</taxon>
        <taxon>campanulids</taxon>
        <taxon>Asterales</taxon>
        <taxon>Asteraceae</taxon>
        <taxon>Asteroideae</taxon>
        <taxon>Anthemideae</taxon>
        <taxon>Anthemidinae</taxon>
        <taxon>Tanacetum</taxon>
    </lineage>
</organism>
<feature type="region of interest" description="Disordered" evidence="1">
    <location>
        <begin position="1"/>
        <end position="26"/>
    </location>
</feature>
<proteinExistence type="predicted"/>
<feature type="compositionally biased region" description="Low complexity" evidence="1">
    <location>
        <begin position="16"/>
        <end position="26"/>
    </location>
</feature>
<name>A0A699XJ51_TANCI</name>
<dbReference type="AlphaFoldDB" id="A0A699XJ51"/>
<sequence>QARPPCSLARRRSWRARAPSGSARAW</sequence>